<evidence type="ECO:0000313" key="3">
    <source>
        <dbReference type="RefSeq" id="XP_011498826.1"/>
    </source>
</evidence>
<reference evidence="3" key="1">
    <citation type="submission" date="2025-08" db="UniProtKB">
        <authorList>
            <consortium name="RefSeq"/>
        </authorList>
    </citation>
    <scope>IDENTIFICATION</scope>
</reference>
<dbReference type="GO" id="GO:0036064">
    <property type="term" value="C:ciliary basal body"/>
    <property type="evidence" value="ECO:0007669"/>
    <property type="project" value="TreeGrafter"/>
</dbReference>
<dbReference type="PANTHER" id="PTHR44177">
    <property type="entry name" value="TETRATRICOPEPTIDE REPEAT PROTEIN 8"/>
    <property type="match status" value="1"/>
</dbReference>
<accession>A0AAJ7DWD1</accession>
<dbReference type="KEGG" id="csol:105362965"/>
<dbReference type="InterPro" id="IPR011990">
    <property type="entry name" value="TPR-like_helical_dom_sf"/>
</dbReference>
<dbReference type="CTD" id="33217"/>
<organism evidence="2 3">
    <name type="scientific">Ceratosolen solmsi marchali</name>
    <dbReference type="NCBI Taxonomy" id="326594"/>
    <lineage>
        <taxon>Eukaryota</taxon>
        <taxon>Metazoa</taxon>
        <taxon>Ecdysozoa</taxon>
        <taxon>Arthropoda</taxon>
        <taxon>Hexapoda</taxon>
        <taxon>Insecta</taxon>
        <taxon>Pterygota</taxon>
        <taxon>Neoptera</taxon>
        <taxon>Endopterygota</taxon>
        <taxon>Hymenoptera</taxon>
        <taxon>Apocrita</taxon>
        <taxon>Proctotrupomorpha</taxon>
        <taxon>Chalcidoidea</taxon>
        <taxon>Agaonidae</taxon>
        <taxon>Agaoninae</taxon>
        <taxon>Ceratosolen</taxon>
    </lineage>
</organism>
<dbReference type="GO" id="GO:1905515">
    <property type="term" value="P:non-motile cilium assembly"/>
    <property type="evidence" value="ECO:0007669"/>
    <property type="project" value="InterPro"/>
</dbReference>
<feature type="region of interest" description="Disordered" evidence="1">
    <location>
        <begin position="70"/>
        <end position="130"/>
    </location>
</feature>
<sequence>MELFEAWSLFRRKHYEECAAACTELLRKSPLDQAIWVLKMRALTLQVYVDDIEGEEEGIAETLFDNDTISAMPRPGTSLRHPGTAVTGQGFRPKTQSGRPLTGSVRPATQSALDTSSTLEQTLRTPRTASTARPITAITGRHMRLGTASMLTEPGGPFIQLSRLNVAKYAAQPTIAKPLFEYIFYHEHDPRYALDLAVQATQVCQYKDWWWKVQLGKCYYILGMVRDAEQQFRSALRECKSIETILRLVRVYIKLDQPLAALDLCKKGLDYFANDVALLTEMARIFEDMNNTTMSMKYYKMIVQEDSSHTEAIASIGLHYFYNDQQEVALRYYRRLLQMGVHNAELFNNLGLCCFYAQQYDFTISCFERALILATNENIADVWYNISHVAICLGDLIMASDCLRLAIDADNRHAPSYNNLGVLEMKNGNIVNARIYFHTAASIANYLYEPHFNSSYLAYKNGDLQTSYNSIQKALNAYPAHRDSQEIFKKLQKYFTFM</sequence>
<keyword evidence="2" id="KW-1185">Reference proteome</keyword>
<dbReference type="Pfam" id="PF13181">
    <property type="entry name" value="TPR_8"/>
    <property type="match status" value="1"/>
</dbReference>
<dbReference type="PANTHER" id="PTHR44177:SF1">
    <property type="entry name" value="TETRATRICOPEPTIDE REPEAT PROTEIN 8"/>
    <property type="match status" value="1"/>
</dbReference>
<dbReference type="AlphaFoldDB" id="A0AAJ7DWD1"/>
<dbReference type="CDD" id="cd21341">
    <property type="entry name" value="TTC8_N"/>
    <property type="match status" value="1"/>
</dbReference>
<gene>
    <name evidence="3" type="primary">LOC105362965</name>
</gene>
<dbReference type="InterPro" id="IPR028796">
    <property type="entry name" value="BBS8"/>
</dbReference>
<dbReference type="GO" id="GO:0034464">
    <property type="term" value="C:BBSome"/>
    <property type="evidence" value="ECO:0007669"/>
    <property type="project" value="InterPro"/>
</dbReference>
<feature type="compositionally biased region" description="Polar residues" evidence="1">
    <location>
        <begin position="107"/>
        <end position="130"/>
    </location>
</feature>
<dbReference type="GeneID" id="105362965"/>
<proteinExistence type="predicted"/>
<evidence type="ECO:0000313" key="2">
    <source>
        <dbReference type="Proteomes" id="UP000695007"/>
    </source>
</evidence>
<dbReference type="Proteomes" id="UP000695007">
    <property type="component" value="Unplaced"/>
</dbReference>
<dbReference type="GO" id="GO:0097730">
    <property type="term" value="C:non-motile cilium"/>
    <property type="evidence" value="ECO:0007669"/>
    <property type="project" value="TreeGrafter"/>
</dbReference>
<evidence type="ECO:0000256" key="1">
    <source>
        <dbReference type="SAM" id="MobiDB-lite"/>
    </source>
</evidence>
<name>A0AAJ7DWD1_9HYME</name>
<dbReference type="RefSeq" id="XP_011498826.1">
    <property type="nucleotide sequence ID" value="XM_011500524.1"/>
</dbReference>
<dbReference type="Gene3D" id="1.25.40.10">
    <property type="entry name" value="Tetratricopeptide repeat domain"/>
    <property type="match status" value="1"/>
</dbReference>
<dbReference type="InterPro" id="IPR019734">
    <property type="entry name" value="TPR_rpt"/>
</dbReference>
<dbReference type="SMART" id="SM00028">
    <property type="entry name" value="TPR"/>
    <property type="match status" value="7"/>
</dbReference>
<dbReference type="SUPFAM" id="SSF48452">
    <property type="entry name" value="TPR-like"/>
    <property type="match status" value="2"/>
</dbReference>
<protein>
    <submittedName>
        <fullName evidence="3">Tetratricopeptide repeat protein 8</fullName>
    </submittedName>
</protein>